<dbReference type="Proteomes" id="UP000000753">
    <property type="component" value="Chromosome"/>
</dbReference>
<dbReference type="KEGG" id="swp:swp_4426"/>
<proteinExistence type="predicted"/>
<organism evidence="1 2">
    <name type="scientific">Shewanella piezotolerans (strain WP3 / JCM 13877)</name>
    <dbReference type="NCBI Taxonomy" id="225849"/>
    <lineage>
        <taxon>Bacteria</taxon>
        <taxon>Pseudomonadati</taxon>
        <taxon>Pseudomonadota</taxon>
        <taxon>Gammaproteobacteria</taxon>
        <taxon>Alteromonadales</taxon>
        <taxon>Shewanellaceae</taxon>
        <taxon>Shewanella</taxon>
    </lineage>
</organism>
<dbReference type="STRING" id="225849.swp_4426"/>
<evidence type="ECO:0000313" key="2">
    <source>
        <dbReference type="Proteomes" id="UP000000753"/>
    </source>
</evidence>
<dbReference type="HOGENOM" id="CLU_3103757_0_0_6"/>
<sequence>MIDSYSPEAELSIIVIMQLSSMLKRLPMPQFSTKTVKRKLSVTKALQHYCR</sequence>
<dbReference type="AlphaFoldDB" id="B8CTG0"/>
<dbReference type="EMBL" id="CP000472">
    <property type="protein sequence ID" value="ACJ31069.1"/>
    <property type="molecule type" value="Genomic_DNA"/>
</dbReference>
<protein>
    <submittedName>
        <fullName evidence="1">Uncharacterized protein</fullName>
    </submittedName>
</protein>
<keyword evidence="2" id="KW-1185">Reference proteome</keyword>
<gene>
    <name evidence="1" type="ordered locus">swp_4426</name>
</gene>
<reference evidence="1 2" key="1">
    <citation type="journal article" date="2008" name="PLoS ONE">
        <title>Environmental adaptation: genomic analysis of the piezotolerant and psychrotolerant deep-sea iron reducing bacterium Shewanella piezotolerans WP3.</title>
        <authorList>
            <person name="Wang F."/>
            <person name="Wang J."/>
            <person name="Jian H."/>
            <person name="Zhang B."/>
            <person name="Li S."/>
            <person name="Wang F."/>
            <person name="Zeng X."/>
            <person name="Gao L."/>
            <person name="Bartlett D.H."/>
            <person name="Yu J."/>
            <person name="Hu S."/>
            <person name="Xiao X."/>
        </authorList>
    </citation>
    <scope>NUCLEOTIDE SEQUENCE [LARGE SCALE GENOMIC DNA]</scope>
    <source>
        <strain evidence="2">WP3 / JCM 13877</strain>
    </source>
</reference>
<accession>B8CTG0</accession>
<evidence type="ECO:0000313" key="1">
    <source>
        <dbReference type="EMBL" id="ACJ31069.1"/>
    </source>
</evidence>
<name>B8CTG0_SHEPW</name>